<feature type="region of interest" description="Disordered" evidence="2">
    <location>
        <begin position="126"/>
        <end position="284"/>
    </location>
</feature>
<feature type="coiled-coil region" evidence="1">
    <location>
        <begin position="1972"/>
        <end position="2056"/>
    </location>
</feature>
<feature type="compositionally biased region" description="Basic residues" evidence="2">
    <location>
        <begin position="2114"/>
        <end position="2123"/>
    </location>
</feature>
<feature type="region of interest" description="Disordered" evidence="2">
    <location>
        <begin position="1505"/>
        <end position="1529"/>
    </location>
</feature>
<proteinExistence type="predicted"/>
<dbReference type="EMBL" id="OV170224">
    <property type="protein sequence ID" value="CAH0724757.1"/>
    <property type="molecule type" value="Genomic_DNA"/>
</dbReference>
<feature type="region of interest" description="Disordered" evidence="2">
    <location>
        <begin position="784"/>
        <end position="813"/>
    </location>
</feature>
<dbReference type="Proteomes" id="UP000838878">
    <property type="component" value="Chromosome 4"/>
</dbReference>
<feature type="compositionally biased region" description="Low complexity" evidence="2">
    <location>
        <begin position="803"/>
        <end position="813"/>
    </location>
</feature>
<dbReference type="PANTHER" id="PTHR15742">
    <property type="entry name" value="GIRDIN"/>
    <property type="match status" value="1"/>
</dbReference>
<evidence type="ECO:0000313" key="3">
    <source>
        <dbReference type="EMBL" id="CAH0724757.1"/>
    </source>
</evidence>
<feature type="compositionally biased region" description="Basic and acidic residues" evidence="2">
    <location>
        <begin position="2272"/>
        <end position="2287"/>
    </location>
</feature>
<feature type="compositionally biased region" description="Low complexity" evidence="2">
    <location>
        <begin position="598"/>
        <end position="612"/>
    </location>
</feature>
<feature type="compositionally biased region" description="Basic and acidic residues" evidence="2">
    <location>
        <begin position="1505"/>
        <end position="1524"/>
    </location>
</feature>
<feature type="compositionally biased region" description="Polar residues" evidence="2">
    <location>
        <begin position="80"/>
        <end position="90"/>
    </location>
</feature>
<feature type="compositionally biased region" description="Low complexity" evidence="2">
    <location>
        <begin position="2133"/>
        <end position="2144"/>
    </location>
</feature>
<feature type="compositionally biased region" description="Basic and acidic residues" evidence="2">
    <location>
        <begin position="63"/>
        <end position="77"/>
    </location>
</feature>
<organism evidence="3 4">
    <name type="scientific">Brenthis ino</name>
    <name type="common">lesser marbled fritillary</name>
    <dbReference type="NCBI Taxonomy" id="405034"/>
    <lineage>
        <taxon>Eukaryota</taxon>
        <taxon>Metazoa</taxon>
        <taxon>Ecdysozoa</taxon>
        <taxon>Arthropoda</taxon>
        <taxon>Hexapoda</taxon>
        <taxon>Insecta</taxon>
        <taxon>Pterygota</taxon>
        <taxon>Neoptera</taxon>
        <taxon>Endopterygota</taxon>
        <taxon>Lepidoptera</taxon>
        <taxon>Glossata</taxon>
        <taxon>Ditrysia</taxon>
        <taxon>Papilionoidea</taxon>
        <taxon>Nymphalidae</taxon>
        <taxon>Heliconiinae</taxon>
        <taxon>Argynnini</taxon>
        <taxon>Brenthis</taxon>
    </lineage>
</organism>
<keyword evidence="1" id="KW-0175">Coiled coil</keyword>
<feature type="region of interest" description="Disordered" evidence="2">
    <location>
        <begin position="38"/>
        <end position="96"/>
    </location>
</feature>
<accession>A0A8J9V3V4</accession>
<feature type="compositionally biased region" description="Low complexity" evidence="2">
    <location>
        <begin position="2300"/>
        <end position="2315"/>
    </location>
</feature>
<feature type="compositionally biased region" description="Polar residues" evidence="2">
    <location>
        <begin position="535"/>
        <end position="553"/>
    </location>
</feature>
<feature type="compositionally biased region" description="Basic and acidic residues" evidence="2">
    <location>
        <begin position="2095"/>
        <end position="2105"/>
    </location>
</feature>
<feature type="non-terminal residue" evidence="3">
    <location>
        <position position="2407"/>
    </location>
</feature>
<dbReference type="PANTHER" id="PTHR15742:SF5">
    <property type="entry name" value="GIRDIN"/>
    <property type="match status" value="1"/>
</dbReference>
<protein>
    <submittedName>
        <fullName evidence="3">Uncharacterized protein</fullName>
    </submittedName>
</protein>
<feature type="compositionally biased region" description="Polar residues" evidence="2">
    <location>
        <begin position="166"/>
        <end position="176"/>
    </location>
</feature>
<feature type="compositionally biased region" description="Polar residues" evidence="2">
    <location>
        <begin position="2182"/>
        <end position="2193"/>
    </location>
</feature>
<feature type="compositionally biased region" description="Low complexity" evidence="2">
    <location>
        <begin position="50"/>
        <end position="62"/>
    </location>
</feature>
<feature type="compositionally biased region" description="Polar residues" evidence="2">
    <location>
        <begin position="233"/>
        <end position="247"/>
    </location>
</feature>
<name>A0A8J9V3V4_9NEOP</name>
<dbReference type="SUPFAM" id="SSF90257">
    <property type="entry name" value="Myosin rod fragments"/>
    <property type="match status" value="1"/>
</dbReference>
<feature type="region of interest" description="Disordered" evidence="2">
    <location>
        <begin position="862"/>
        <end position="893"/>
    </location>
</feature>
<feature type="region of interest" description="Disordered" evidence="2">
    <location>
        <begin position="2093"/>
        <end position="2407"/>
    </location>
</feature>
<evidence type="ECO:0000313" key="4">
    <source>
        <dbReference type="Proteomes" id="UP000838878"/>
    </source>
</evidence>
<sequence length="2407" mass="273711">MHHLYPLAKGDPMCPLGFHPQVRWPTRCKRCFRDYKEHGGRKKEDDFTASTPSLSSWNSPSSRGRDDDSGVEAEKVTRGWASSSNLSTIDPSKKDAISTGFSKTISWTSTPDLGANENDTTTAVTISLKLPKRRSTGPLPSIDTGQNTETVTVRRPSPSPPPPPSTTAQITINKNDSLAERVRKMQLIKGKSFDKESSVEKEREKRSTSRSKEEEKPTRQKEERSFVKEDVNFMTQVKSTRNSTNTKPPIRGGPTREKEEASDDEEGSTAGTVTTDTETTLIDPNIKDYQDQIENLKQEVDFLKKRCERVEKEKSDILLRRLANIDTTNKYSTGRSSEVLKLQQKVNDLTAQNEDLKDEKKHLNLRIREIEADIESRPSVEAQTRQIEQLRAKLLAAETLCEELMDENEDMKKELRDLEEEIEEMQDNFREDQADEYSSLRRELEQTIKNCRVLSFKLKKTERKNQQLEQEKVDQEKKLLEIVGGAEGLQRENRIKELEQEVARSNEVALRLQRELAEANTKLSAASGAPPANVKKTQLTDGKVSRSSLTRGGSQEDPAQLLRDLQDSLEREADLREQLRNAEEEASRYRRRFGGKQSPLAPKHPSPSSLHLASSLAANDDETLHIKRMLEMQYSLENKLSSLDITNLTIGINQTVQAPQDLVVSYSESCQTDALMFHDVANDTKKITLDSCLQIDIQSSEMYSQTDVAFPKNKYVQTDDIMVNSYSQTEKLRNIDAGVQTINKQFRDSCFQTSDTNSEQTQTDDIMYNEKSILTDAVTGSDESKLINNKEGNVKKSREKSVSPPLSSDKIASSSKSTIQFPFALFNPLAARVPFANNLRKTASRVEDDNESLLLQLKKMATKARSRKLSPSPPSNRLAIEAPNEKDEGISDEEDPAELRILLELNEQEAAVLRKKVEDLEQDRESLKKQVKELTDKIANTKTKPNTTSTVTLRRATPKNNLAEEKVKVLEDEIAELRKKLIEKERDCERLHAELSLTQKKPKASLIKSKSLDATSDQQNVDLKRQLQVIEQEASVLRAKTQTLEADNEKLQAENKKLQLLKNAKTLKTEKSVELNTTKVTQLETELKEALVKIKDLESSKEEKSEKKVRFGELNKKESESLKQKQEELDKLKLNFNKVEKEKAKLQATLKELKEDAIKSFKSRTPKKLTDLTTKLQMKKMVEELESEIGEMYVIMKNAGITSQDINAKGQLEKDIENAKSKLIKSETDFTNEKNRLQSEIAKLKDINTKLELEKKSISEKCKTLETDNNNTITECNSLKEEKKNLETQIAKLNSDFKKNNTQQTAMSDCMKKIEDLKKEMDSKDKEIDKLKKQIENINKLEQDKNKLLKEVGDKTKKLNELEKKLKEAEDKCKRTEKLLATRKDRVAKLEKELSEEKEQSEALATAKRRISVDLTTEKDGIQSKLFKTESKLITLETDLKEMKAEYENKITNLESTISAKDIHIKQLEDALRETSNQKYDEALSTVEIAQLKDKYEKASKELKEKEQDLSTAKKELNNTEKDLSTTQSEVANLKSSIAKFESEKKDLENKLQSEKKESNYWEYKASELDTDLQAERKKFDRMRANHDKDIKNKEAELATLKGKLKVLEQSTGAGAKRLSELKQEYEESVKKLEHSLAVEKAEYEELTGKYEMLEEEHVVTKARLTVEKEKAQGELLVIQKQLNSTLEELKAVQDTYESQLSEWNKEKTDLQKEISSLQERLCGGGWEVERARLTARLEQHERDLRSAKDAHNVLSHHHEVTKKELEEAKKKLEDYERVTKVQRTLKTDNAELERELSALNTRLEQADKARKNEIAETKSRYEAQMNTMRDELKSLHNQVSRFRRERDNYKQMLESAQKSAADVKNGEKRTQRNSISSTDEEEYRNKVAILEQQLACTEDELCEARLLASKLNTELISERSSAEVRLAEMQSRLNEYEEERLLSSGRARVAGLATRMELAWHKERDEQQRLLHETSTLARDLRQTLFELEREREKERLDMKRRIEQLKRTTEEETEEAKKKVSELQCDLLELRDAHAKLRTANEKLRRDKERHDRDRDQNKLLVASLKRAQQEDDRVITQLVETIDDLMKQSPDLFREPTVKPEKSLMTPTPPRRNRSSKSRSRSATPDNMEARTASDAANTAARLRRLTDELRASRIAERQRRQQASTARRAMSTEPRDTLSVTPASRTPSRAPSLKKRSVSLEQTTKEQSAIWKSVDGSSMSSLDGDADMRSFTMQQRDASLDSRLSGGSAQSDVLPSDKKKKKKGLFGKLKEFTKSRSIDDHVGSDVADFRPIGTVSQGSDSDMSAAGSAAGSKRDLRGRLSGMFSRKGQLSRTNSKEQSPERSGSAAGSAAGSNAGSATSISPATKPILRNASATTLSRATTKTVESPARAASATPGAKRKGK</sequence>
<dbReference type="OrthoDB" id="10036174at2759"/>
<gene>
    <name evidence="3" type="ORF">BINO364_LOCUS10424</name>
</gene>
<feature type="compositionally biased region" description="Basic and acidic residues" evidence="2">
    <location>
        <begin position="191"/>
        <end position="231"/>
    </location>
</feature>
<keyword evidence="4" id="KW-1185">Reference proteome</keyword>
<evidence type="ECO:0000256" key="1">
    <source>
        <dbReference type="SAM" id="Coils"/>
    </source>
</evidence>
<feature type="compositionally biased region" description="Basic and acidic residues" evidence="2">
    <location>
        <begin position="2148"/>
        <end position="2163"/>
    </location>
</feature>
<feature type="compositionally biased region" description="Polar residues" evidence="2">
    <location>
        <begin position="2376"/>
        <end position="2389"/>
    </location>
</feature>
<evidence type="ECO:0000256" key="2">
    <source>
        <dbReference type="SAM" id="MobiDB-lite"/>
    </source>
</evidence>
<feature type="compositionally biased region" description="Low complexity" evidence="2">
    <location>
        <begin position="2347"/>
        <end position="2364"/>
    </location>
</feature>
<dbReference type="Gene3D" id="1.10.287.1490">
    <property type="match status" value="2"/>
</dbReference>
<feature type="region of interest" description="Disordered" evidence="2">
    <location>
        <begin position="1859"/>
        <end position="1883"/>
    </location>
</feature>
<feature type="coiled-coil region" evidence="1">
    <location>
        <begin position="903"/>
        <end position="1156"/>
    </location>
</feature>
<feature type="region of interest" description="Disordered" evidence="2">
    <location>
        <begin position="522"/>
        <end position="560"/>
    </location>
</feature>
<feature type="region of interest" description="Disordered" evidence="2">
    <location>
        <begin position="582"/>
        <end position="612"/>
    </location>
</feature>
<dbReference type="InterPro" id="IPR049885">
    <property type="entry name" value="MTCL1-3"/>
</dbReference>
<feature type="compositionally biased region" description="Low complexity" evidence="2">
    <location>
        <begin position="269"/>
        <end position="280"/>
    </location>
</feature>
<reference evidence="3" key="1">
    <citation type="submission" date="2021-12" db="EMBL/GenBank/DDBJ databases">
        <authorList>
            <person name="Martin H S."/>
        </authorList>
    </citation>
    <scope>NUCLEOTIDE SEQUENCE</scope>
</reference>
<feature type="compositionally biased region" description="Basic and acidic residues" evidence="2">
    <location>
        <begin position="792"/>
        <end position="801"/>
    </location>
</feature>
<feature type="coiled-coil region" evidence="1">
    <location>
        <begin position="1209"/>
        <end position="1457"/>
    </location>
</feature>